<gene>
    <name evidence="1" type="ORF">Psi01_27870</name>
</gene>
<dbReference type="Proteomes" id="UP000619788">
    <property type="component" value="Unassembled WGS sequence"/>
</dbReference>
<evidence type="ECO:0000313" key="1">
    <source>
        <dbReference type="EMBL" id="GIH92157.1"/>
    </source>
</evidence>
<dbReference type="RefSeq" id="WP_204064400.1">
    <property type="nucleotide sequence ID" value="NZ_BOOJ01000025.1"/>
</dbReference>
<accession>A0A8J3SFV1</accession>
<sequence length="86" mass="9450">MGSPHELVHVATRANGAEEWACSSCARRILLRWPPSFERLVLVAGDENVQHFGTKGPITVLGAEVSLDLDQNDHDWLNDNGIAWSA</sequence>
<evidence type="ECO:0000313" key="2">
    <source>
        <dbReference type="Proteomes" id="UP000619788"/>
    </source>
</evidence>
<name>A0A8J3SFV1_9ACTN</name>
<keyword evidence="2" id="KW-1185">Reference proteome</keyword>
<protein>
    <submittedName>
        <fullName evidence="1">Uncharacterized protein</fullName>
    </submittedName>
</protein>
<dbReference type="EMBL" id="BOOJ01000025">
    <property type="protein sequence ID" value="GIH92157.1"/>
    <property type="molecule type" value="Genomic_DNA"/>
</dbReference>
<reference evidence="1 2" key="1">
    <citation type="submission" date="2021-01" db="EMBL/GenBank/DDBJ databases">
        <title>Whole genome shotgun sequence of Planobispora siamensis NBRC 107568.</title>
        <authorList>
            <person name="Komaki H."/>
            <person name="Tamura T."/>
        </authorList>
    </citation>
    <scope>NUCLEOTIDE SEQUENCE [LARGE SCALE GENOMIC DNA]</scope>
    <source>
        <strain evidence="1 2">NBRC 107568</strain>
    </source>
</reference>
<organism evidence="1 2">
    <name type="scientific">Planobispora siamensis</name>
    <dbReference type="NCBI Taxonomy" id="936338"/>
    <lineage>
        <taxon>Bacteria</taxon>
        <taxon>Bacillati</taxon>
        <taxon>Actinomycetota</taxon>
        <taxon>Actinomycetes</taxon>
        <taxon>Streptosporangiales</taxon>
        <taxon>Streptosporangiaceae</taxon>
        <taxon>Planobispora</taxon>
    </lineage>
</organism>
<comment type="caution">
    <text evidence="1">The sequence shown here is derived from an EMBL/GenBank/DDBJ whole genome shotgun (WGS) entry which is preliminary data.</text>
</comment>
<proteinExistence type="predicted"/>
<dbReference type="AlphaFoldDB" id="A0A8J3SFV1"/>